<evidence type="ECO:0000313" key="2">
    <source>
        <dbReference type="Proteomes" id="UP001500604"/>
    </source>
</evidence>
<keyword evidence="2" id="KW-1185">Reference proteome</keyword>
<sequence>MAHISTLPRVFKVGATELPDPLPQGSLDEAVRLLATQFPQFRHTRVFEEDAVVEGGKLVYSLILPPPKVNG</sequence>
<protein>
    <recommendedName>
        <fullName evidence="3">MoaD/ThiS family protein</fullName>
    </recommendedName>
</protein>
<name>A0ABP8V356_9GAMM</name>
<accession>A0ABP8V356</accession>
<evidence type="ECO:0000313" key="1">
    <source>
        <dbReference type="EMBL" id="GAA4649814.1"/>
    </source>
</evidence>
<dbReference type="InterPro" id="IPR032866">
    <property type="entry name" value="Prok_Ub"/>
</dbReference>
<proteinExistence type="predicted"/>
<comment type="caution">
    <text evidence="1">The sequence shown here is derived from an EMBL/GenBank/DDBJ whole genome shotgun (WGS) entry which is preliminary data.</text>
</comment>
<dbReference type="Proteomes" id="UP001500604">
    <property type="component" value="Unassembled WGS sequence"/>
</dbReference>
<evidence type="ECO:0008006" key="3">
    <source>
        <dbReference type="Google" id="ProtNLM"/>
    </source>
</evidence>
<reference evidence="2" key="1">
    <citation type="journal article" date="2019" name="Int. J. Syst. Evol. Microbiol.">
        <title>The Global Catalogue of Microorganisms (GCM) 10K type strain sequencing project: providing services to taxonomists for standard genome sequencing and annotation.</title>
        <authorList>
            <consortium name="The Broad Institute Genomics Platform"/>
            <consortium name="The Broad Institute Genome Sequencing Center for Infectious Disease"/>
            <person name="Wu L."/>
            <person name="Ma J."/>
        </authorList>
    </citation>
    <scope>NUCLEOTIDE SEQUENCE [LARGE SCALE GENOMIC DNA]</scope>
    <source>
        <strain evidence="2">JCM 17805</strain>
    </source>
</reference>
<dbReference type="EMBL" id="BAABFL010000316">
    <property type="protein sequence ID" value="GAA4649814.1"/>
    <property type="molecule type" value="Genomic_DNA"/>
</dbReference>
<gene>
    <name evidence="1" type="ORF">GCM10023116_20950</name>
</gene>
<organism evidence="1 2">
    <name type="scientific">Kistimonas scapharcae</name>
    <dbReference type="NCBI Taxonomy" id="1036133"/>
    <lineage>
        <taxon>Bacteria</taxon>
        <taxon>Pseudomonadati</taxon>
        <taxon>Pseudomonadota</taxon>
        <taxon>Gammaproteobacteria</taxon>
        <taxon>Oceanospirillales</taxon>
        <taxon>Endozoicomonadaceae</taxon>
        <taxon>Kistimonas</taxon>
    </lineage>
</organism>
<dbReference type="RefSeq" id="WP_345195819.1">
    <property type="nucleotide sequence ID" value="NZ_BAABFL010000316.1"/>
</dbReference>
<dbReference type="Pfam" id="PF14454">
    <property type="entry name" value="Prok_Ub"/>
    <property type="match status" value="1"/>
</dbReference>